<proteinExistence type="predicted"/>
<dbReference type="EMBL" id="LR796238">
    <property type="protein sequence ID" value="CAB4130384.1"/>
    <property type="molecule type" value="Genomic_DNA"/>
</dbReference>
<sequence length="98" mass="10789">MSGNDVASAAWKMAVDLTEANVFIAALAHRLEYAGPAGNWSALLKHARHVGTEAHAAPRLRWLILNGERCFGTLWKEASLEDIDDVMRAEQFRATGEL</sequence>
<reference evidence="1" key="1">
    <citation type="submission" date="2020-04" db="EMBL/GenBank/DDBJ databases">
        <authorList>
            <person name="Chiriac C."/>
            <person name="Salcher M."/>
            <person name="Ghai R."/>
            <person name="Kavagutti S V."/>
        </authorList>
    </citation>
    <scope>NUCLEOTIDE SEQUENCE</scope>
</reference>
<name>A0A6J5L7G8_9CAUD</name>
<gene>
    <name evidence="1" type="ORF">UFOVP119_8</name>
</gene>
<accession>A0A6J5L7G8</accession>
<protein>
    <submittedName>
        <fullName evidence="1">Uncharacterized protein</fullName>
    </submittedName>
</protein>
<organism evidence="1">
    <name type="scientific">uncultured Caudovirales phage</name>
    <dbReference type="NCBI Taxonomy" id="2100421"/>
    <lineage>
        <taxon>Viruses</taxon>
        <taxon>Duplodnaviria</taxon>
        <taxon>Heunggongvirae</taxon>
        <taxon>Uroviricota</taxon>
        <taxon>Caudoviricetes</taxon>
        <taxon>Peduoviridae</taxon>
        <taxon>Maltschvirus</taxon>
        <taxon>Maltschvirus maltsch</taxon>
    </lineage>
</organism>
<evidence type="ECO:0000313" key="1">
    <source>
        <dbReference type="EMBL" id="CAB4130384.1"/>
    </source>
</evidence>